<dbReference type="AlphaFoldDB" id="A0A1X7ELK9"/>
<dbReference type="Pfam" id="PF01796">
    <property type="entry name" value="OB_ChsH2_C"/>
    <property type="match status" value="1"/>
</dbReference>
<dbReference type="RefSeq" id="WP_085084420.1">
    <property type="nucleotide sequence ID" value="NZ_FXAK01000002.1"/>
</dbReference>
<name>A0A1X7ELK9_9PROT</name>
<evidence type="ECO:0000259" key="2">
    <source>
        <dbReference type="Pfam" id="PF12172"/>
    </source>
</evidence>
<dbReference type="Proteomes" id="UP000192936">
    <property type="component" value="Unassembled WGS sequence"/>
</dbReference>
<sequence length="132" mass="14426">MPRKLPLLNPENTAFWTGGADGELRIAHCDACGTLFHPPTPVCPACASLDVGHKPVSGRARVVTFTVNHQAWTPELAEPYVIAIVEIVEQAGVRFLTNIVGCPVDRVRIGMPVRVTFEPIDDVWIPLFVADE</sequence>
<dbReference type="STRING" id="286727.SAMN02982917_1847"/>
<gene>
    <name evidence="3" type="ORF">SAMN02982917_1847</name>
</gene>
<dbReference type="SUPFAM" id="SSF50249">
    <property type="entry name" value="Nucleic acid-binding proteins"/>
    <property type="match status" value="1"/>
</dbReference>
<evidence type="ECO:0000259" key="1">
    <source>
        <dbReference type="Pfam" id="PF01796"/>
    </source>
</evidence>
<dbReference type="OrthoDB" id="3182121at2"/>
<dbReference type="InterPro" id="IPR022002">
    <property type="entry name" value="ChsH2_Znr"/>
</dbReference>
<dbReference type="InterPro" id="IPR002878">
    <property type="entry name" value="ChsH2_C"/>
</dbReference>
<dbReference type="PANTHER" id="PTHR34075">
    <property type="entry name" value="BLR3430 PROTEIN"/>
    <property type="match status" value="1"/>
</dbReference>
<dbReference type="PANTHER" id="PTHR34075:SF5">
    <property type="entry name" value="BLR3430 PROTEIN"/>
    <property type="match status" value="1"/>
</dbReference>
<feature type="domain" description="ChsH2 C-terminal OB-fold" evidence="1">
    <location>
        <begin position="54"/>
        <end position="118"/>
    </location>
</feature>
<reference evidence="3 4" key="1">
    <citation type="submission" date="2017-04" db="EMBL/GenBank/DDBJ databases">
        <authorList>
            <person name="Afonso C.L."/>
            <person name="Miller P.J."/>
            <person name="Scott M.A."/>
            <person name="Spackman E."/>
            <person name="Goraichik I."/>
            <person name="Dimitrov K.M."/>
            <person name="Suarez D.L."/>
            <person name="Swayne D.E."/>
        </authorList>
    </citation>
    <scope>NUCLEOTIDE SEQUENCE [LARGE SCALE GENOMIC DNA]</scope>
    <source>
        <strain evidence="3 4">A2P</strain>
    </source>
</reference>
<protein>
    <recommendedName>
        <fullName evidence="5">DNA-binding protein</fullName>
    </recommendedName>
</protein>
<dbReference type="Gene3D" id="6.10.30.10">
    <property type="match status" value="1"/>
</dbReference>
<evidence type="ECO:0000313" key="4">
    <source>
        <dbReference type="Proteomes" id="UP000192936"/>
    </source>
</evidence>
<dbReference type="Pfam" id="PF12172">
    <property type="entry name" value="zf-ChsH2"/>
    <property type="match status" value="1"/>
</dbReference>
<evidence type="ECO:0008006" key="5">
    <source>
        <dbReference type="Google" id="ProtNLM"/>
    </source>
</evidence>
<feature type="domain" description="ChsH2 rubredoxin-like zinc ribbon" evidence="2">
    <location>
        <begin position="16"/>
        <end position="50"/>
    </location>
</feature>
<evidence type="ECO:0000313" key="3">
    <source>
        <dbReference type="EMBL" id="SMF35929.1"/>
    </source>
</evidence>
<dbReference type="InterPro" id="IPR052513">
    <property type="entry name" value="Thioester_dehydratase-like"/>
</dbReference>
<organism evidence="3 4">
    <name type="scientific">Azospirillum oryzae</name>
    <dbReference type="NCBI Taxonomy" id="286727"/>
    <lineage>
        <taxon>Bacteria</taxon>
        <taxon>Pseudomonadati</taxon>
        <taxon>Pseudomonadota</taxon>
        <taxon>Alphaproteobacteria</taxon>
        <taxon>Rhodospirillales</taxon>
        <taxon>Azospirillaceae</taxon>
        <taxon>Azospirillum</taxon>
    </lineage>
</organism>
<dbReference type="EMBL" id="FXAK01000002">
    <property type="protein sequence ID" value="SMF35929.1"/>
    <property type="molecule type" value="Genomic_DNA"/>
</dbReference>
<dbReference type="InterPro" id="IPR012340">
    <property type="entry name" value="NA-bd_OB-fold"/>
</dbReference>
<accession>A0A1X7ELK9</accession>
<proteinExistence type="predicted"/>